<feature type="domain" description="Retrotransposon gag" evidence="1">
    <location>
        <begin position="83"/>
        <end position="134"/>
    </location>
</feature>
<organism evidence="2 3">
    <name type="scientific">Prunus dulcis</name>
    <name type="common">Almond</name>
    <name type="synonym">Amygdalus dulcis</name>
    <dbReference type="NCBI Taxonomy" id="3755"/>
    <lineage>
        <taxon>Eukaryota</taxon>
        <taxon>Viridiplantae</taxon>
        <taxon>Streptophyta</taxon>
        <taxon>Embryophyta</taxon>
        <taxon>Tracheophyta</taxon>
        <taxon>Spermatophyta</taxon>
        <taxon>Magnoliopsida</taxon>
        <taxon>eudicotyledons</taxon>
        <taxon>Gunneridae</taxon>
        <taxon>Pentapetalae</taxon>
        <taxon>rosids</taxon>
        <taxon>fabids</taxon>
        <taxon>Rosales</taxon>
        <taxon>Rosaceae</taxon>
        <taxon>Amygdaloideae</taxon>
        <taxon>Amygdaleae</taxon>
        <taxon>Prunus</taxon>
    </lineage>
</organism>
<dbReference type="Proteomes" id="UP001054821">
    <property type="component" value="Chromosome 1"/>
</dbReference>
<dbReference type="PANTHER" id="PTHR33223">
    <property type="entry name" value="CCHC-TYPE DOMAIN-CONTAINING PROTEIN"/>
    <property type="match status" value="1"/>
</dbReference>
<proteinExistence type="predicted"/>
<protein>
    <recommendedName>
        <fullName evidence="1">Retrotransposon gag domain-containing protein</fullName>
    </recommendedName>
</protein>
<evidence type="ECO:0000313" key="3">
    <source>
        <dbReference type="Proteomes" id="UP001054821"/>
    </source>
</evidence>
<evidence type="ECO:0000313" key="2">
    <source>
        <dbReference type="EMBL" id="KAI5349705.1"/>
    </source>
</evidence>
<reference evidence="2 3" key="1">
    <citation type="journal article" date="2022" name="G3 (Bethesda)">
        <title>Whole-genome sequence and methylome profiling of the almond [Prunus dulcis (Mill.) D.A. Webb] cultivar 'Nonpareil'.</title>
        <authorList>
            <person name="D'Amico-Willman K.M."/>
            <person name="Ouma W.Z."/>
            <person name="Meulia T."/>
            <person name="Sideli G.M."/>
            <person name="Gradziel T.M."/>
            <person name="Fresnedo-Ramirez J."/>
        </authorList>
    </citation>
    <scope>NUCLEOTIDE SEQUENCE [LARGE SCALE GENOMIC DNA]</scope>
    <source>
        <strain evidence="2">Clone GOH B32 T37-40</strain>
    </source>
</reference>
<sequence>MDLVPNETMGDLDIPTIPMSPSSIVLPAAAKYYELKNIHFNMMPSFHGLSFEDHLAHIRDIFNIVSNMALTGGVTEEHLMMIVFPNTLKDKAKTWLNFLRPGLLTSWMEVQNKFLEKFFTTQKTNALRDKIMQFS</sequence>
<dbReference type="InterPro" id="IPR005162">
    <property type="entry name" value="Retrotrans_gag_dom"/>
</dbReference>
<accession>A0AAD4ZKV6</accession>
<comment type="caution">
    <text evidence="2">The sequence shown here is derived from an EMBL/GenBank/DDBJ whole genome shotgun (WGS) entry which is preliminary data.</text>
</comment>
<dbReference type="Pfam" id="PF03732">
    <property type="entry name" value="Retrotrans_gag"/>
    <property type="match status" value="1"/>
</dbReference>
<dbReference type="PANTHER" id="PTHR33223:SF11">
    <property type="entry name" value="ELEMENT PROTEIN, PUTATIVE-RELATED"/>
    <property type="match status" value="1"/>
</dbReference>
<name>A0AAD4ZKV6_PRUDU</name>
<keyword evidence="3" id="KW-1185">Reference proteome</keyword>
<dbReference type="EMBL" id="JAJFAZ020000001">
    <property type="protein sequence ID" value="KAI5349705.1"/>
    <property type="molecule type" value="Genomic_DNA"/>
</dbReference>
<dbReference type="AlphaFoldDB" id="A0AAD4ZKV6"/>
<evidence type="ECO:0000259" key="1">
    <source>
        <dbReference type="Pfam" id="PF03732"/>
    </source>
</evidence>
<gene>
    <name evidence="2" type="ORF">L3X38_002594</name>
</gene>